<name>A0A8H3WPN9_9PEZI</name>
<organism evidence="2 3">
    <name type="scientific">Colletotrichum asianum</name>
    <dbReference type="NCBI Taxonomy" id="702518"/>
    <lineage>
        <taxon>Eukaryota</taxon>
        <taxon>Fungi</taxon>
        <taxon>Dikarya</taxon>
        <taxon>Ascomycota</taxon>
        <taxon>Pezizomycotina</taxon>
        <taxon>Sordariomycetes</taxon>
        <taxon>Hypocreomycetidae</taxon>
        <taxon>Glomerellales</taxon>
        <taxon>Glomerellaceae</taxon>
        <taxon>Colletotrichum</taxon>
        <taxon>Colletotrichum gloeosporioides species complex</taxon>
    </lineage>
</organism>
<gene>
    <name evidence="2" type="ORF">GQ607_002364</name>
</gene>
<sequence length="147" mass="16222">MLETVFPSYSIDYGYLEEAAITAQPPLVSETDGAHTQLTLANEEVIPDMKLTTFLPEHDYLRDTNITTQPLTISEADRTPSQPAPANEPIPDMALLSSSTDYDYLEQADGEDVSELDDRTFTKSTLELSDIYHEDASGLGACQNETE</sequence>
<accession>A0A8H3WPN9</accession>
<evidence type="ECO:0000256" key="1">
    <source>
        <dbReference type="SAM" id="MobiDB-lite"/>
    </source>
</evidence>
<reference evidence="2 3" key="1">
    <citation type="submission" date="2019-12" db="EMBL/GenBank/DDBJ databases">
        <title>A genome sequence resource for the geographically widespread anthracnose pathogen Colletotrichum asianum.</title>
        <authorList>
            <person name="Meng Y."/>
        </authorList>
    </citation>
    <scope>NUCLEOTIDE SEQUENCE [LARGE SCALE GENOMIC DNA]</scope>
    <source>
        <strain evidence="2 3">ICMP 18580</strain>
    </source>
</reference>
<evidence type="ECO:0000313" key="2">
    <source>
        <dbReference type="EMBL" id="KAF0330485.1"/>
    </source>
</evidence>
<proteinExistence type="predicted"/>
<comment type="caution">
    <text evidence="2">The sequence shown here is derived from an EMBL/GenBank/DDBJ whole genome shotgun (WGS) entry which is preliminary data.</text>
</comment>
<protein>
    <submittedName>
        <fullName evidence="2">Uncharacterized protein</fullName>
    </submittedName>
</protein>
<feature type="region of interest" description="Disordered" evidence="1">
    <location>
        <begin position="65"/>
        <end position="94"/>
    </location>
</feature>
<dbReference type="EMBL" id="WOWK01000007">
    <property type="protein sequence ID" value="KAF0330485.1"/>
    <property type="molecule type" value="Genomic_DNA"/>
</dbReference>
<dbReference type="AlphaFoldDB" id="A0A8H3WPN9"/>
<dbReference type="Proteomes" id="UP000434172">
    <property type="component" value="Unassembled WGS sequence"/>
</dbReference>
<evidence type="ECO:0000313" key="3">
    <source>
        <dbReference type="Proteomes" id="UP000434172"/>
    </source>
</evidence>
<keyword evidence="3" id="KW-1185">Reference proteome</keyword>